<keyword evidence="1" id="KW-0472">Membrane</keyword>
<organism evidence="2 3">
    <name type="scientific">Halapricum salinum</name>
    <dbReference type="NCBI Taxonomy" id="1457250"/>
    <lineage>
        <taxon>Archaea</taxon>
        <taxon>Methanobacteriati</taxon>
        <taxon>Methanobacteriota</taxon>
        <taxon>Stenosarchaea group</taxon>
        <taxon>Halobacteria</taxon>
        <taxon>Halobacteriales</taxon>
        <taxon>Haloarculaceae</taxon>
        <taxon>Halapricum</taxon>
    </lineage>
</organism>
<sequence>MYGVFAIGSFVYHLLEYSLASEDSRLYSAIEDDMFYRAVDAVFGYTDGPVFGLLFAFGIGVYYHTSTDAQISSYQPAAIAAAAGTAVVLVVSLLLMTVTAPDAIDFSIGDEIAGVLVSLIGATVTAVLTAVVLDRQVPA</sequence>
<dbReference type="EMBL" id="CP031310">
    <property type="protein sequence ID" value="QCC50150.1"/>
    <property type="molecule type" value="Genomic_DNA"/>
</dbReference>
<reference evidence="2 3" key="1">
    <citation type="journal article" date="2019" name="Nat. Commun.">
        <title>A new type of DNA phosphorothioation-based antiviral system in archaea.</title>
        <authorList>
            <person name="Xiong L."/>
            <person name="Liu S."/>
            <person name="Chen S."/>
            <person name="Xiao Y."/>
            <person name="Zhu B."/>
            <person name="Gao Y."/>
            <person name="Zhang Y."/>
            <person name="Chen B."/>
            <person name="Luo J."/>
            <person name="Deng Z."/>
            <person name="Chen X."/>
            <person name="Wang L."/>
            <person name="Chen S."/>
        </authorList>
    </citation>
    <scope>NUCLEOTIDE SEQUENCE [LARGE SCALE GENOMIC DNA]</scope>
    <source>
        <strain evidence="2 3">CBA1105</strain>
    </source>
</reference>
<keyword evidence="1" id="KW-1133">Transmembrane helix</keyword>
<evidence type="ECO:0000313" key="3">
    <source>
        <dbReference type="Proteomes" id="UP000296706"/>
    </source>
</evidence>
<accession>A0A4D6H8Q6</accession>
<evidence type="ECO:0000256" key="1">
    <source>
        <dbReference type="SAM" id="Phobius"/>
    </source>
</evidence>
<protein>
    <submittedName>
        <fullName evidence="2">Uncharacterized protein</fullName>
    </submittedName>
</protein>
<feature type="transmembrane region" description="Helical" evidence="1">
    <location>
        <begin position="112"/>
        <end position="133"/>
    </location>
</feature>
<dbReference type="AlphaFoldDB" id="A0A4D6H8Q6"/>
<dbReference type="KEGG" id="hsn:DV733_02410"/>
<proteinExistence type="predicted"/>
<feature type="transmembrane region" description="Helical" evidence="1">
    <location>
        <begin position="77"/>
        <end position="100"/>
    </location>
</feature>
<gene>
    <name evidence="2" type="ORF">DV733_02410</name>
</gene>
<dbReference type="Proteomes" id="UP000296706">
    <property type="component" value="Chromosome"/>
</dbReference>
<evidence type="ECO:0000313" key="2">
    <source>
        <dbReference type="EMBL" id="QCC50150.1"/>
    </source>
</evidence>
<feature type="transmembrane region" description="Helical" evidence="1">
    <location>
        <begin position="44"/>
        <end position="65"/>
    </location>
</feature>
<keyword evidence="1" id="KW-0812">Transmembrane</keyword>
<keyword evidence="3" id="KW-1185">Reference proteome</keyword>
<name>A0A4D6H8Q6_9EURY</name>